<dbReference type="PANTHER" id="PTHR30481">
    <property type="entry name" value="DNA ADENINE METHYLASE"/>
    <property type="match status" value="1"/>
</dbReference>
<dbReference type="GO" id="GO:1904047">
    <property type="term" value="F:S-adenosyl-L-methionine binding"/>
    <property type="evidence" value="ECO:0007669"/>
    <property type="project" value="TreeGrafter"/>
</dbReference>
<evidence type="ECO:0000313" key="9">
    <source>
        <dbReference type="Proteomes" id="UP000005741"/>
    </source>
</evidence>
<dbReference type="Gene3D" id="1.10.1020.10">
    <property type="entry name" value="Adenine-specific Methyltransferase, Domain 2"/>
    <property type="match status" value="1"/>
</dbReference>
<evidence type="ECO:0000256" key="1">
    <source>
        <dbReference type="ARBA" id="ARBA00006594"/>
    </source>
</evidence>
<dbReference type="InterPro" id="IPR002052">
    <property type="entry name" value="DNA_methylase_N6_adenine_CS"/>
</dbReference>
<dbReference type="Proteomes" id="UP000005741">
    <property type="component" value="Chromosome"/>
</dbReference>
<keyword evidence="3 8" id="KW-0489">Methyltransferase</keyword>
<evidence type="ECO:0000256" key="4">
    <source>
        <dbReference type="ARBA" id="ARBA00022679"/>
    </source>
</evidence>
<dbReference type="Gene3D" id="3.40.50.150">
    <property type="entry name" value="Vaccinia Virus protein VP39"/>
    <property type="match status" value="1"/>
</dbReference>
<evidence type="ECO:0000313" key="8">
    <source>
        <dbReference type="EMBL" id="EHQ35230.1"/>
    </source>
</evidence>
<dbReference type="HOGENOM" id="CLU_063430_0_0_2"/>
<proteinExistence type="inferred from homology"/>
<dbReference type="RefSeq" id="WP_004076973.1">
    <property type="nucleotide sequence ID" value="NZ_CM001436.1"/>
</dbReference>
<dbReference type="GO" id="GO:0009007">
    <property type="term" value="F:site-specific DNA-methyltransferase (adenine-specific) activity"/>
    <property type="evidence" value="ECO:0007669"/>
    <property type="project" value="UniProtKB-EC"/>
</dbReference>
<reference evidence="8 9" key="1">
    <citation type="submission" date="2011-10" db="EMBL/GenBank/DDBJ databases">
        <title>The Improved High-Quality Draft genome of Methanoplanus limicola DSM 2279.</title>
        <authorList>
            <consortium name="US DOE Joint Genome Institute (JGI-PGF)"/>
            <person name="Lucas S."/>
            <person name="Copeland A."/>
            <person name="Lapidus A."/>
            <person name="Glavina del Rio T."/>
            <person name="Dalin E."/>
            <person name="Tice H."/>
            <person name="Bruce D."/>
            <person name="Goodwin L."/>
            <person name="Pitluck S."/>
            <person name="Peters L."/>
            <person name="Mikhailova N."/>
            <person name="Lu M."/>
            <person name="Kyrpides N."/>
            <person name="Mavromatis K."/>
            <person name="Ivanova N."/>
            <person name="Markowitz V."/>
            <person name="Cheng J.-F."/>
            <person name="Hugenholtz P."/>
            <person name="Woyke T."/>
            <person name="Wu D."/>
            <person name="Wirth R."/>
            <person name="Brambilla E.-M."/>
            <person name="Klenk H.-P."/>
            <person name="Eisen J.A."/>
        </authorList>
    </citation>
    <scope>NUCLEOTIDE SEQUENCE [LARGE SCALE GENOMIC DNA]</scope>
    <source>
        <strain evidence="8 9">DSM 2279</strain>
    </source>
</reference>
<evidence type="ECO:0000256" key="5">
    <source>
        <dbReference type="ARBA" id="ARBA00022691"/>
    </source>
</evidence>
<feature type="region of interest" description="Disordered" evidence="7">
    <location>
        <begin position="330"/>
        <end position="357"/>
    </location>
</feature>
<evidence type="ECO:0000256" key="2">
    <source>
        <dbReference type="ARBA" id="ARBA00011900"/>
    </source>
</evidence>
<dbReference type="SUPFAM" id="SSF53335">
    <property type="entry name" value="S-adenosyl-L-methionine-dependent methyltransferases"/>
    <property type="match status" value="1"/>
</dbReference>
<evidence type="ECO:0000256" key="7">
    <source>
        <dbReference type="SAM" id="MobiDB-lite"/>
    </source>
</evidence>
<keyword evidence="9" id="KW-1185">Reference proteome</keyword>
<evidence type="ECO:0000256" key="6">
    <source>
        <dbReference type="ARBA" id="ARBA00047942"/>
    </source>
</evidence>
<dbReference type="REBASE" id="95923">
    <property type="entry name" value="M.Mli2279ORF1119P"/>
</dbReference>
<dbReference type="STRING" id="937775.Metlim_1119"/>
<organism evidence="8 9">
    <name type="scientific">Methanoplanus limicola DSM 2279</name>
    <dbReference type="NCBI Taxonomy" id="937775"/>
    <lineage>
        <taxon>Archaea</taxon>
        <taxon>Methanobacteriati</taxon>
        <taxon>Methanobacteriota</taxon>
        <taxon>Stenosarchaea group</taxon>
        <taxon>Methanomicrobia</taxon>
        <taxon>Methanomicrobiales</taxon>
        <taxon>Methanomicrobiaceae</taxon>
        <taxon>Methanoplanus</taxon>
    </lineage>
</organism>
<name>H1Z023_9EURY</name>
<evidence type="ECO:0000256" key="3">
    <source>
        <dbReference type="ARBA" id="ARBA00022603"/>
    </source>
</evidence>
<dbReference type="FunCoup" id="H1Z023">
    <property type="interactions" value="4"/>
</dbReference>
<dbReference type="InParanoid" id="H1Z023"/>
<dbReference type="EMBL" id="CM001436">
    <property type="protein sequence ID" value="EHQ35230.1"/>
    <property type="molecule type" value="Genomic_DNA"/>
</dbReference>
<dbReference type="GO" id="GO:0006298">
    <property type="term" value="P:mismatch repair"/>
    <property type="evidence" value="ECO:0007669"/>
    <property type="project" value="TreeGrafter"/>
</dbReference>
<dbReference type="InterPro" id="IPR023095">
    <property type="entry name" value="Ade_MeTrfase_dom_2"/>
</dbReference>
<dbReference type="InterPro" id="IPR029063">
    <property type="entry name" value="SAM-dependent_MTases_sf"/>
</dbReference>
<protein>
    <recommendedName>
        <fullName evidence="2">site-specific DNA-methyltransferase (adenine-specific)</fullName>
        <ecNumber evidence="2">2.1.1.72</ecNumber>
    </recommendedName>
</protein>
<keyword evidence="4" id="KW-0808">Transferase</keyword>
<dbReference type="OrthoDB" id="372040at2157"/>
<comment type="similarity">
    <text evidence="1">Belongs to the N(4)/N(6)-methyltransferase family.</text>
</comment>
<dbReference type="PANTHER" id="PTHR30481:SF3">
    <property type="entry name" value="DNA ADENINE METHYLASE"/>
    <property type="match status" value="1"/>
</dbReference>
<keyword evidence="5" id="KW-0949">S-adenosyl-L-methionine</keyword>
<sequence length="357" mass="40515">MAIARKNIDAGPFLKWAGGKSQILPELEKRFPKELTGGPGNRKGKYEGGDSFEITRFIEPFIGGGAVYFRVNYRYRPEECHIFDINPELVLCYRTVKDSVEELIEILENHQGEYLPLDEEGRKEYYYNIRSSYNDERDGFDYPASGAKGIERTAKLIFLNRTCFNGLYRVNSSGGFNVPMGKYKNPTIAIKNYLIPASESLENTQVHHGDFEEAGRLVDENTFLYFDPPYRPLNKTSSFNSYAKGGFTDDDQRRLAGFFRMCSEKSAKVMLSNSDPKNNSPDDNFFDDLYSDFNIERVPAKRMINSKGNSRSAINEIVVTNYTPEVPEIAEESEQELSLTGSKKSKVSANTTFGDFS</sequence>
<dbReference type="Pfam" id="PF02086">
    <property type="entry name" value="MethyltransfD12"/>
    <property type="match status" value="1"/>
</dbReference>
<dbReference type="AlphaFoldDB" id="H1Z023"/>
<dbReference type="PROSITE" id="PS00092">
    <property type="entry name" value="N6_MTASE"/>
    <property type="match status" value="1"/>
</dbReference>
<comment type="catalytic activity">
    <reaction evidence="6">
        <text>a 2'-deoxyadenosine in DNA + S-adenosyl-L-methionine = an N(6)-methyl-2'-deoxyadenosine in DNA + S-adenosyl-L-homocysteine + H(+)</text>
        <dbReference type="Rhea" id="RHEA:15197"/>
        <dbReference type="Rhea" id="RHEA-COMP:12418"/>
        <dbReference type="Rhea" id="RHEA-COMP:12419"/>
        <dbReference type="ChEBI" id="CHEBI:15378"/>
        <dbReference type="ChEBI" id="CHEBI:57856"/>
        <dbReference type="ChEBI" id="CHEBI:59789"/>
        <dbReference type="ChEBI" id="CHEBI:90615"/>
        <dbReference type="ChEBI" id="CHEBI:90616"/>
        <dbReference type="EC" id="2.1.1.72"/>
    </reaction>
</comment>
<dbReference type="GO" id="GO:0043565">
    <property type="term" value="F:sequence-specific DNA binding"/>
    <property type="evidence" value="ECO:0007669"/>
    <property type="project" value="TreeGrafter"/>
</dbReference>
<dbReference type="PRINTS" id="PR00505">
    <property type="entry name" value="D12N6MTFRASE"/>
</dbReference>
<dbReference type="GO" id="GO:0009307">
    <property type="term" value="P:DNA restriction-modification system"/>
    <property type="evidence" value="ECO:0007669"/>
    <property type="project" value="InterPro"/>
</dbReference>
<dbReference type="PATRIC" id="fig|937775.9.peg.1284"/>
<gene>
    <name evidence="8" type="ORF">Metlim_1119</name>
</gene>
<dbReference type="GO" id="GO:0032259">
    <property type="term" value="P:methylation"/>
    <property type="evidence" value="ECO:0007669"/>
    <property type="project" value="UniProtKB-KW"/>
</dbReference>
<dbReference type="EC" id="2.1.1.72" evidence="2"/>
<feature type="compositionally biased region" description="Polar residues" evidence="7">
    <location>
        <begin position="336"/>
        <end position="357"/>
    </location>
</feature>
<dbReference type="InterPro" id="IPR012327">
    <property type="entry name" value="MeTrfase_D12"/>
</dbReference>
<accession>H1Z023</accession>
<dbReference type="NCBIfam" id="TIGR00571">
    <property type="entry name" value="dam"/>
    <property type="match status" value="1"/>
</dbReference>